<comment type="caution">
    <text evidence="8">The sequence shown here is derived from an EMBL/GenBank/DDBJ whole genome shotgun (WGS) entry which is preliminary data.</text>
</comment>
<feature type="transmembrane region" description="Helical" evidence="6">
    <location>
        <begin position="366"/>
        <end position="384"/>
    </location>
</feature>
<accession>A0AAW8NI99</accession>
<evidence type="ECO:0000313" key="9">
    <source>
        <dbReference type="Proteomes" id="UP001262032"/>
    </source>
</evidence>
<feature type="transmembrane region" description="Helical" evidence="6">
    <location>
        <begin position="172"/>
        <end position="192"/>
    </location>
</feature>
<keyword evidence="4 6" id="KW-0472">Membrane</keyword>
<reference evidence="8" key="1">
    <citation type="submission" date="2023-07" db="EMBL/GenBank/DDBJ databases">
        <title>Sorghum-associated microbial communities from plants grown in Nebraska, USA.</title>
        <authorList>
            <person name="Schachtman D."/>
        </authorList>
    </citation>
    <scope>NUCLEOTIDE SEQUENCE</scope>
    <source>
        <strain evidence="8">BE261</strain>
    </source>
</reference>
<feature type="transmembrane region" description="Helical" evidence="6">
    <location>
        <begin position="330"/>
        <end position="354"/>
    </location>
</feature>
<dbReference type="GO" id="GO:0005886">
    <property type="term" value="C:plasma membrane"/>
    <property type="evidence" value="ECO:0007669"/>
    <property type="project" value="UniProtKB-SubCell"/>
</dbReference>
<dbReference type="EMBL" id="JAVDWN010000027">
    <property type="protein sequence ID" value="MDR7166105.1"/>
    <property type="molecule type" value="Genomic_DNA"/>
</dbReference>
<dbReference type="GO" id="GO:0022857">
    <property type="term" value="F:transmembrane transporter activity"/>
    <property type="evidence" value="ECO:0007669"/>
    <property type="project" value="InterPro"/>
</dbReference>
<evidence type="ECO:0000256" key="3">
    <source>
        <dbReference type="ARBA" id="ARBA00022989"/>
    </source>
</evidence>
<dbReference type="PROSITE" id="PS50850">
    <property type="entry name" value="MFS"/>
    <property type="match status" value="1"/>
</dbReference>
<dbReference type="InterPro" id="IPR050327">
    <property type="entry name" value="Proton-linked_MCT"/>
</dbReference>
<evidence type="ECO:0000256" key="1">
    <source>
        <dbReference type="ARBA" id="ARBA00004651"/>
    </source>
</evidence>
<dbReference type="AlphaFoldDB" id="A0AAW8NI99"/>
<evidence type="ECO:0000313" key="8">
    <source>
        <dbReference type="EMBL" id="MDR7166105.1"/>
    </source>
</evidence>
<sequence>MSGPHVGAGRKSWAGTVTAAALITAASAPGQTAGLSPFTDPLIDQLGVSRTDISFSYLVGTLAGALALPFIGRALDQWGARLVITAAALVFSGTLLAMSFVTEILGLTAGFVFLRMAGQGALTLAATTAVVKAVTKRRGLAVGITAAVGSAGISLTPVLVERLISAGGLQQAWRLEAAAVLLVILPMVLLLPRHRPPTVPAKDPAHPDPAGATAPAAGRADGRAHERLWSGKQAARTPVFWAIAAALAATGMLSTALAFHQVSILTARGLTSTEAAANFIPQTVTGILATIILGAVSHRLDPRLALAGSMGLLAAALLFLPLVTGTLSGIFYGLLLGAAGGAVRAVEPIALAHYFGTASIGGIRGVISAINVGSTALGPILFSLGRDASGGYVMPALFAAVIPLGVAVFALLCPAPGSTGGILRRRAPAKV</sequence>
<feature type="transmembrane region" description="Helical" evidence="6">
    <location>
        <begin position="396"/>
        <end position="415"/>
    </location>
</feature>
<feature type="transmembrane region" description="Helical" evidence="6">
    <location>
        <begin position="54"/>
        <end position="71"/>
    </location>
</feature>
<feature type="transmembrane region" description="Helical" evidence="6">
    <location>
        <begin position="139"/>
        <end position="160"/>
    </location>
</feature>
<evidence type="ECO:0000256" key="2">
    <source>
        <dbReference type="ARBA" id="ARBA00022692"/>
    </source>
</evidence>
<dbReference type="Pfam" id="PF07690">
    <property type="entry name" value="MFS_1"/>
    <property type="match status" value="1"/>
</dbReference>
<dbReference type="PANTHER" id="PTHR11360:SF308">
    <property type="entry name" value="BLL3089 PROTEIN"/>
    <property type="match status" value="1"/>
</dbReference>
<comment type="subcellular location">
    <subcellularLocation>
        <location evidence="1">Cell membrane</location>
        <topology evidence="1">Multi-pass membrane protein</topology>
    </subcellularLocation>
</comment>
<keyword evidence="2 6" id="KW-0812">Transmembrane</keyword>
<dbReference type="Proteomes" id="UP001262032">
    <property type="component" value="Unassembled WGS sequence"/>
</dbReference>
<dbReference type="RefSeq" id="WP_174177441.1">
    <property type="nucleotide sequence ID" value="NZ_JABTYH010000010.1"/>
</dbReference>
<dbReference type="SUPFAM" id="SSF103473">
    <property type="entry name" value="MFS general substrate transporter"/>
    <property type="match status" value="1"/>
</dbReference>
<gene>
    <name evidence="8" type="ORF">J2X12_004159</name>
</gene>
<evidence type="ECO:0000256" key="4">
    <source>
        <dbReference type="ARBA" id="ARBA00023136"/>
    </source>
</evidence>
<keyword evidence="3 6" id="KW-1133">Transmembrane helix</keyword>
<organism evidence="8 9">
    <name type="scientific">Pseudarthrobacter oxydans</name>
    <name type="common">Arthrobacter oxydans</name>
    <dbReference type="NCBI Taxonomy" id="1671"/>
    <lineage>
        <taxon>Bacteria</taxon>
        <taxon>Bacillati</taxon>
        <taxon>Actinomycetota</taxon>
        <taxon>Actinomycetes</taxon>
        <taxon>Micrococcales</taxon>
        <taxon>Micrococcaceae</taxon>
        <taxon>Pseudarthrobacter</taxon>
    </lineage>
</organism>
<feature type="transmembrane region" description="Helical" evidence="6">
    <location>
        <begin position="239"/>
        <end position="259"/>
    </location>
</feature>
<feature type="transmembrane region" description="Helical" evidence="6">
    <location>
        <begin position="104"/>
        <end position="127"/>
    </location>
</feature>
<dbReference type="InterPro" id="IPR011701">
    <property type="entry name" value="MFS"/>
</dbReference>
<feature type="region of interest" description="Disordered" evidence="5">
    <location>
        <begin position="198"/>
        <end position="220"/>
    </location>
</feature>
<name>A0AAW8NI99_PSEOX</name>
<feature type="transmembrane region" description="Helical" evidence="6">
    <location>
        <begin position="78"/>
        <end position="98"/>
    </location>
</feature>
<protein>
    <submittedName>
        <fullName evidence="8">MFS family permease</fullName>
    </submittedName>
</protein>
<evidence type="ECO:0000256" key="5">
    <source>
        <dbReference type="SAM" id="MobiDB-lite"/>
    </source>
</evidence>
<evidence type="ECO:0000256" key="6">
    <source>
        <dbReference type="SAM" id="Phobius"/>
    </source>
</evidence>
<dbReference type="InterPro" id="IPR036259">
    <property type="entry name" value="MFS_trans_sf"/>
</dbReference>
<feature type="transmembrane region" description="Helical" evidence="6">
    <location>
        <begin position="279"/>
        <end position="297"/>
    </location>
</feature>
<proteinExistence type="predicted"/>
<dbReference type="Gene3D" id="1.20.1250.20">
    <property type="entry name" value="MFS general substrate transporter like domains"/>
    <property type="match status" value="2"/>
</dbReference>
<dbReference type="InterPro" id="IPR020846">
    <property type="entry name" value="MFS_dom"/>
</dbReference>
<evidence type="ECO:0000259" key="7">
    <source>
        <dbReference type="PROSITE" id="PS50850"/>
    </source>
</evidence>
<feature type="compositionally biased region" description="Low complexity" evidence="5">
    <location>
        <begin position="208"/>
        <end position="219"/>
    </location>
</feature>
<feature type="domain" description="Major facilitator superfamily (MFS) profile" evidence="7">
    <location>
        <begin position="1"/>
        <end position="417"/>
    </location>
</feature>
<dbReference type="PANTHER" id="PTHR11360">
    <property type="entry name" value="MONOCARBOXYLATE TRANSPORTER"/>
    <property type="match status" value="1"/>
</dbReference>
<feature type="transmembrane region" description="Helical" evidence="6">
    <location>
        <begin position="304"/>
        <end position="324"/>
    </location>
</feature>